<organism evidence="1 2">
    <name type="scientific">Palleronia caenipelagi</name>
    <dbReference type="NCBI Taxonomy" id="2489174"/>
    <lineage>
        <taxon>Bacteria</taxon>
        <taxon>Pseudomonadati</taxon>
        <taxon>Pseudomonadota</taxon>
        <taxon>Alphaproteobacteria</taxon>
        <taxon>Rhodobacterales</taxon>
        <taxon>Roseobacteraceae</taxon>
        <taxon>Palleronia</taxon>
    </lineage>
</organism>
<dbReference type="AlphaFoldDB" id="A0A547Q695"/>
<accession>A0A547Q695</accession>
<evidence type="ECO:0000313" key="2">
    <source>
        <dbReference type="Proteomes" id="UP000318590"/>
    </source>
</evidence>
<dbReference type="EMBL" id="VFSV01000009">
    <property type="protein sequence ID" value="TRD21915.1"/>
    <property type="molecule type" value="Genomic_DNA"/>
</dbReference>
<gene>
    <name evidence="1" type="ORF">FEV53_07650</name>
</gene>
<name>A0A547Q695_9RHOB</name>
<dbReference type="RefSeq" id="WP_142834220.1">
    <property type="nucleotide sequence ID" value="NZ_VFSV01000009.1"/>
</dbReference>
<proteinExistence type="predicted"/>
<keyword evidence="2" id="KW-1185">Reference proteome</keyword>
<dbReference type="OrthoDB" id="7768569at2"/>
<evidence type="ECO:0000313" key="1">
    <source>
        <dbReference type="EMBL" id="TRD21915.1"/>
    </source>
</evidence>
<sequence length="188" mass="21214">MTFTPDQVALLDANRDHVEAIRLFELEFASASYRLAESTAPVVAGGHTWQPVGDWIEAAPVTSSDPLKVRQAEYVVGSFTDTLIHDAFHNRAEWYQADVRQYMLLRLDGVSVGAPVLLHRGRIMDVEPSRSFDQERIVIRAEPLLAERNWTPLGRYTDRDQKARSAGDRGCEYVGQMQDKVITGWLKA</sequence>
<comment type="caution">
    <text evidence="1">The sequence shown here is derived from an EMBL/GenBank/DDBJ whole genome shotgun (WGS) entry which is preliminary data.</text>
</comment>
<dbReference type="Proteomes" id="UP000318590">
    <property type="component" value="Unassembled WGS sequence"/>
</dbReference>
<protein>
    <submittedName>
        <fullName evidence="1">Uncharacterized protein</fullName>
    </submittedName>
</protein>
<reference evidence="1 2" key="1">
    <citation type="submission" date="2019-06" db="EMBL/GenBank/DDBJ databases">
        <title>Paenimaribius caenipelagi gen. nov., sp. nov., isolated from a tidal flat.</title>
        <authorList>
            <person name="Yoon J.-H."/>
        </authorList>
    </citation>
    <scope>NUCLEOTIDE SEQUENCE [LARGE SCALE GENOMIC DNA]</scope>
    <source>
        <strain evidence="1 2">JBTF-M29</strain>
    </source>
</reference>